<evidence type="ECO:0000256" key="5">
    <source>
        <dbReference type="ARBA" id="ARBA00022989"/>
    </source>
</evidence>
<sequence>MAQLPSLPKRLLQIACAITWCLLAAGPVFGFAAIKPIFISQHIYESKCNLSTSSSTSDEVRCVDQELSLNLLFTVACMVTNISALPVGSILDSYGPKLTGIIGAVILAMGALSMKFAESIDLFDGYLAGYTLLALAGPFVFISCFQLANSFPKNSGLILALLTGAFDSSSALFLCYRLYYTHVKHLSISKFFSIYLVVPLFIFICQVFIMPKDSYKTVGTLAKIAETGIDETGKPLNQDLLTPADRESAIVSSTTDPIECYQPTISETTSLLMRRASAPTSRRESTASRASYSSIKSHYEQEADAKLINRSGGVFGVLHGATISQQLNSWWFWGMCLFTTIQMLRINYFVATVKSQMVYLYNGDEELATSINHFFDLALPLGGLCAIPFIGLVLDNLTTLSVLNILLGLSLFIGVAGLVSWLPATYAGILVLVVYRPFYYTAVSDFCAKVFGYDNFGTVYGTIIAFSGVCNILQQVMDKATHEYFNMNPGPVNTILVVLTLVFGAALIGFVKSQETHIKRKNLEMEAQDASYRPMPV</sequence>
<protein>
    <recommendedName>
        <fullName evidence="10">Protein FMP42</fullName>
    </recommendedName>
</protein>
<keyword evidence="9" id="KW-1185">Reference proteome</keyword>
<name>C5M387_CANTT</name>
<dbReference type="VEuPathDB" id="FungiDB:CTRG_00526"/>
<feature type="transmembrane region" description="Helical" evidence="7">
    <location>
        <begin position="492"/>
        <end position="511"/>
    </location>
</feature>
<dbReference type="OrthoDB" id="330047at2759"/>
<evidence type="ECO:0000256" key="3">
    <source>
        <dbReference type="ARBA" id="ARBA00022448"/>
    </source>
</evidence>
<dbReference type="eggNOG" id="ENOG502QRYG">
    <property type="taxonomic scope" value="Eukaryota"/>
</dbReference>
<gene>
    <name evidence="8" type="ORF">CTRG_00526</name>
</gene>
<evidence type="ECO:0000256" key="7">
    <source>
        <dbReference type="SAM" id="Phobius"/>
    </source>
</evidence>
<feature type="transmembrane region" description="Helical" evidence="7">
    <location>
        <begin position="330"/>
        <end position="351"/>
    </location>
</feature>
<dbReference type="GeneID" id="8296826"/>
<dbReference type="Proteomes" id="UP000002037">
    <property type="component" value="Unassembled WGS sequence"/>
</dbReference>
<evidence type="ECO:0008006" key="10">
    <source>
        <dbReference type="Google" id="ProtNLM"/>
    </source>
</evidence>
<dbReference type="AlphaFoldDB" id="C5M387"/>
<keyword evidence="5 7" id="KW-1133">Transmembrane helix</keyword>
<dbReference type="HOGENOM" id="CLU_014401_1_1_1"/>
<dbReference type="InterPro" id="IPR036259">
    <property type="entry name" value="MFS_trans_sf"/>
</dbReference>
<organism evidence="8 9">
    <name type="scientific">Candida tropicalis (strain ATCC MYA-3404 / T1)</name>
    <name type="common">Yeast</name>
    <dbReference type="NCBI Taxonomy" id="294747"/>
    <lineage>
        <taxon>Eukaryota</taxon>
        <taxon>Fungi</taxon>
        <taxon>Dikarya</taxon>
        <taxon>Ascomycota</taxon>
        <taxon>Saccharomycotina</taxon>
        <taxon>Pichiomycetes</taxon>
        <taxon>Debaryomycetaceae</taxon>
        <taxon>Candida/Lodderomyces clade</taxon>
        <taxon>Candida</taxon>
    </lineage>
</organism>
<evidence type="ECO:0000256" key="6">
    <source>
        <dbReference type="ARBA" id="ARBA00023136"/>
    </source>
</evidence>
<dbReference type="EMBL" id="GG692395">
    <property type="protein sequence ID" value="EER35787.1"/>
    <property type="molecule type" value="Genomic_DNA"/>
</dbReference>
<dbReference type="RefSeq" id="XP_002545745.1">
    <property type="nucleotide sequence ID" value="XM_002545699.1"/>
</dbReference>
<dbReference type="PANTHER" id="PTHR20772:SF2">
    <property type="entry name" value="PROTEIN FMP42"/>
    <property type="match status" value="1"/>
</dbReference>
<evidence type="ECO:0000313" key="9">
    <source>
        <dbReference type="Proteomes" id="UP000002037"/>
    </source>
</evidence>
<feature type="transmembrane region" description="Helical" evidence="7">
    <location>
        <begin position="406"/>
        <end position="435"/>
    </location>
</feature>
<keyword evidence="3" id="KW-0813">Transport</keyword>
<dbReference type="InterPro" id="IPR052599">
    <property type="entry name" value="SLC43A_AATransporter"/>
</dbReference>
<evidence type="ECO:0000313" key="8">
    <source>
        <dbReference type="EMBL" id="EER35787.1"/>
    </source>
</evidence>
<accession>C5M387</accession>
<evidence type="ECO:0000256" key="4">
    <source>
        <dbReference type="ARBA" id="ARBA00022692"/>
    </source>
</evidence>
<dbReference type="Gene3D" id="1.20.1250.20">
    <property type="entry name" value="MFS general substrate transporter like domains"/>
    <property type="match status" value="1"/>
</dbReference>
<feature type="transmembrane region" description="Helical" evidence="7">
    <location>
        <begin position="71"/>
        <end position="91"/>
    </location>
</feature>
<feature type="transmembrane region" description="Helical" evidence="7">
    <location>
        <begin position="371"/>
        <end position="394"/>
    </location>
</feature>
<keyword evidence="6 7" id="KW-0472">Membrane</keyword>
<dbReference type="GO" id="GO:0000329">
    <property type="term" value="C:fungal-type vacuole membrane"/>
    <property type="evidence" value="ECO:0007669"/>
    <property type="project" value="TreeGrafter"/>
</dbReference>
<feature type="transmembrane region" description="Helical" evidence="7">
    <location>
        <begin position="157"/>
        <end position="179"/>
    </location>
</feature>
<reference evidence="8 9" key="1">
    <citation type="journal article" date="2009" name="Nature">
        <title>Evolution of pathogenicity and sexual reproduction in eight Candida genomes.</title>
        <authorList>
            <person name="Butler G."/>
            <person name="Rasmussen M.D."/>
            <person name="Lin M.F."/>
            <person name="Santos M.A."/>
            <person name="Sakthikumar S."/>
            <person name="Munro C.A."/>
            <person name="Rheinbay E."/>
            <person name="Grabherr M."/>
            <person name="Forche A."/>
            <person name="Reedy J.L."/>
            <person name="Agrafioti I."/>
            <person name="Arnaud M.B."/>
            <person name="Bates S."/>
            <person name="Brown A.J."/>
            <person name="Brunke S."/>
            <person name="Costanzo M.C."/>
            <person name="Fitzpatrick D.A."/>
            <person name="de Groot P.W."/>
            <person name="Harris D."/>
            <person name="Hoyer L.L."/>
            <person name="Hube B."/>
            <person name="Klis F.M."/>
            <person name="Kodira C."/>
            <person name="Lennard N."/>
            <person name="Logue M.E."/>
            <person name="Martin R."/>
            <person name="Neiman A.M."/>
            <person name="Nikolaou E."/>
            <person name="Quail M.A."/>
            <person name="Quinn J."/>
            <person name="Santos M.C."/>
            <person name="Schmitzberger F.F."/>
            <person name="Sherlock G."/>
            <person name="Shah P."/>
            <person name="Silverstein K.A."/>
            <person name="Skrzypek M.S."/>
            <person name="Soll D."/>
            <person name="Staggs R."/>
            <person name="Stansfield I."/>
            <person name="Stumpf M.P."/>
            <person name="Sudbery P.E."/>
            <person name="Srikantha T."/>
            <person name="Zeng Q."/>
            <person name="Berman J."/>
            <person name="Berriman M."/>
            <person name="Heitman J."/>
            <person name="Gow N.A."/>
            <person name="Lorenz M.C."/>
            <person name="Birren B.W."/>
            <person name="Kellis M."/>
            <person name="Cuomo C.A."/>
        </authorList>
    </citation>
    <scope>NUCLEOTIDE SEQUENCE [LARGE SCALE GENOMIC DNA]</scope>
    <source>
        <strain evidence="9">ATCC MYA-3404 / T1</strain>
    </source>
</reference>
<comment type="subcellular location">
    <subcellularLocation>
        <location evidence="1">Membrane</location>
        <topology evidence="1">Multi-pass membrane protein</topology>
    </subcellularLocation>
</comment>
<dbReference type="STRING" id="294747.C5M387"/>
<feature type="transmembrane region" description="Helical" evidence="7">
    <location>
        <begin position="123"/>
        <end position="145"/>
    </location>
</feature>
<keyword evidence="4 7" id="KW-0812">Transmembrane</keyword>
<feature type="transmembrane region" description="Helical" evidence="7">
    <location>
        <begin position="98"/>
        <end position="117"/>
    </location>
</feature>
<evidence type="ECO:0000256" key="2">
    <source>
        <dbReference type="ARBA" id="ARBA00006595"/>
    </source>
</evidence>
<proteinExistence type="inferred from homology"/>
<dbReference type="PANTHER" id="PTHR20772">
    <property type="entry name" value="PROTEIN FMP42"/>
    <property type="match status" value="1"/>
</dbReference>
<comment type="similarity">
    <text evidence="2">Belongs to the SLC43A transporter (TC 2.A.1.44) family.</text>
</comment>
<dbReference type="KEGG" id="ctp:CTRG_00526"/>
<evidence type="ECO:0000256" key="1">
    <source>
        <dbReference type="ARBA" id="ARBA00004141"/>
    </source>
</evidence>
<feature type="transmembrane region" description="Helical" evidence="7">
    <location>
        <begin position="191"/>
        <end position="209"/>
    </location>
</feature>
<dbReference type="SUPFAM" id="SSF103473">
    <property type="entry name" value="MFS general substrate transporter"/>
    <property type="match status" value="1"/>
</dbReference>